<keyword evidence="4 5" id="KW-0472">Membrane</keyword>
<evidence type="ECO:0000256" key="5">
    <source>
        <dbReference type="HAMAP-Rule" id="MF_01600"/>
    </source>
</evidence>
<dbReference type="Proteomes" id="UP000242520">
    <property type="component" value="Unassembled WGS sequence"/>
</dbReference>
<name>A0A1M5RV33_9FIRM</name>
<evidence type="ECO:0000256" key="4">
    <source>
        <dbReference type="ARBA" id="ARBA00023136"/>
    </source>
</evidence>
<dbReference type="InterPro" id="IPR005372">
    <property type="entry name" value="UPF0182"/>
</dbReference>
<dbReference type="AlphaFoldDB" id="A0A1M5RV33"/>
<feature type="transmembrane region" description="Helical" evidence="5">
    <location>
        <begin position="258"/>
        <end position="278"/>
    </location>
</feature>
<dbReference type="RefSeq" id="WP_084601988.1">
    <property type="nucleotide sequence ID" value="NZ_FQXH01000015.1"/>
</dbReference>
<feature type="transmembrane region" description="Helical" evidence="5">
    <location>
        <begin position="285"/>
        <end position="303"/>
    </location>
</feature>
<gene>
    <name evidence="6" type="ORF">SAMN02744040_01520</name>
</gene>
<feature type="transmembrane region" description="Helical" evidence="5">
    <location>
        <begin position="93"/>
        <end position="113"/>
    </location>
</feature>
<accession>A0A1M5RV33</accession>
<organism evidence="6 7">
    <name type="scientific">Tepidibacter thalassicus DSM 15285</name>
    <dbReference type="NCBI Taxonomy" id="1123350"/>
    <lineage>
        <taxon>Bacteria</taxon>
        <taxon>Bacillati</taxon>
        <taxon>Bacillota</taxon>
        <taxon>Clostridia</taxon>
        <taxon>Peptostreptococcales</taxon>
        <taxon>Peptostreptococcaceae</taxon>
        <taxon>Tepidibacter</taxon>
    </lineage>
</organism>
<feature type="transmembrane region" description="Helical" evidence="5">
    <location>
        <begin position="215"/>
        <end position="238"/>
    </location>
</feature>
<feature type="transmembrane region" description="Helical" evidence="5">
    <location>
        <begin position="7"/>
        <end position="31"/>
    </location>
</feature>
<keyword evidence="1 5" id="KW-1003">Cell membrane</keyword>
<dbReference type="GO" id="GO:0005886">
    <property type="term" value="C:plasma membrane"/>
    <property type="evidence" value="ECO:0007669"/>
    <property type="project" value="UniProtKB-SubCell"/>
</dbReference>
<sequence length="916" mass="105910">MSKSKKILTSFFVLIIVTVFGFFSQIVTFLADYNWFKEVGYTSTFIRQMFSKLYIGVPLFFILSFIIYLYLISIKKSYYSHMNIIVNKSEEKLINIITIIGAMFISLFFSMRISSSLWMEILQFKNSTSFNIKDPIFNKDISYYVFKLPLINQILNILIGFLIFLFIVTIIYYLMLASFKKFHKFGEFDNVRNISDFSSFGDTIRNVVNLALNQIAIIGVVFFVIIAIKSYLATFNLLYSPRGVAYGASYTDIKVNLLVYRLQAVIGIVSAVFIIIAYIRKKLKIALIGPVLLIIISIGASVVENAVQNFIVSPNEIAKEKKFLEYNINYTKKAYNLDKVKEENFLAEQNITIEDILKNEQTLKNISINDYRPTKETYNQLQSIRTYYTFDDIDIDRYIINGKLTQVFLSPREINKEKLESQAKTWLNQHIKYTHGYGITMSPVNEVTPGGEPNMIIKNIPPVSNVDSLKITRPEIYFGELTNDYIITNTSEKEFDYPKGETNAFTEYKGKAGIKLNPFNRLLYAIDQKSFKLLVAGSLNSNSKIILNRNINDRVKKIAPFLSFDQDPYIVLVNGKLYWIIDGYTYTSKYPYSQPYSDNGINYIRNSFKVVIDAYNGDTDFYLIDKNDPIIKTYSKIFPDLFKSIDKMPKDIKEHIRYPQTLFDIQAKVYETYHMKDTGVFYNKEDKWEVAKEARKEGKESEDMESNYITFKLPKEKEAEFLLTIPYTPRGKQNMTALFVARNDKNKYGELIVYKFPKEKNILGPEQVEAKIDKDPEISKDLTQWNTGGSKVIRGNLLTIPIENSILYVEPLYIKSDSKNSIPAVEKIFVAYKDRVVMRDTLEDALNAMFKGNQEITLPDATDKDIINLNKDELIKKANDIYEKAQQSIKNGDFSKYGQYINELGEILKKLKEPVK</sequence>
<comment type="subcellular location">
    <subcellularLocation>
        <location evidence="5">Cell membrane</location>
        <topology evidence="5">Multi-pass membrane protein</topology>
    </subcellularLocation>
</comment>
<keyword evidence="7" id="KW-1185">Reference proteome</keyword>
<keyword evidence="2 5" id="KW-0812">Transmembrane</keyword>
<dbReference type="GO" id="GO:0005576">
    <property type="term" value="C:extracellular region"/>
    <property type="evidence" value="ECO:0007669"/>
    <property type="project" value="TreeGrafter"/>
</dbReference>
<evidence type="ECO:0000313" key="6">
    <source>
        <dbReference type="EMBL" id="SHH30104.1"/>
    </source>
</evidence>
<dbReference type="STRING" id="1123350.SAMN02744040_01520"/>
<proteinExistence type="inferred from homology"/>
<dbReference type="PANTHER" id="PTHR39344:SF1">
    <property type="entry name" value="UPF0182 PROTEIN SLL1060"/>
    <property type="match status" value="1"/>
</dbReference>
<dbReference type="HAMAP" id="MF_01600">
    <property type="entry name" value="UPF0182"/>
    <property type="match status" value="1"/>
</dbReference>
<protein>
    <recommendedName>
        <fullName evidence="5">UPF0182 protein SAMN02744040_01520</fullName>
    </recommendedName>
</protein>
<dbReference type="Pfam" id="PF03699">
    <property type="entry name" value="UPF0182"/>
    <property type="match status" value="1"/>
</dbReference>
<feature type="transmembrane region" description="Helical" evidence="5">
    <location>
        <begin position="51"/>
        <end position="72"/>
    </location>
</feature>
<reference evidence="7" key="1">
    <citation type="submission" date="2016-11" db="EMBL/GenBank/DDBJ databases">
        <authorList>
            <person name="Varghese N."/>
            <person name="Submissions S."/>
        </authorList>
    </citation>
    <scope>NUCLEOTIDE SEQUENCE [LARGE SCALE GENOMIC DNA]</scope>
    <source>
        <strain evidence="7">DSM 15285</strain>
    </source>
</reference>
<dbReference type="OrthoDB" id="9763654at2"/>
<evidence type="ECO:0000256" key="1">
    <source>
        <dbReference type="ARBA" id="ARBA00022475"/>
    </source>
</evidence>
<comment type="similarity">
    <text evidence="5">Belongs to the UPF0182 family.</text>
</comment>
<evidence type="ECO:0000313" key="7">
    <source>
        <dbReference type="Proteomes" id="UP000242520"/>
    </source>
</evidence>
<dbReference type="PANTHER" id="PTHR39344">
    <property type="entry name" value="UPF0182 PROTEIN SLL1060"/>
    <property type="match status" value="1"/>
</dbReference>
<keyword evidence="3 5" id="KW-1133">Transmembrane helix</keyword>
<evidence type="ECO:0000256" key="3">
    <source>
        <dbReference type="ARBA" id="ARBA00022989"/>
    </source>
</evidence>
<feature type="transmembrane region" description="Helical" evidence="5">
    <location>
        <begin position="154"/>
        <end position="175"/>
    </location>
</feature>
<dbReference type="EMBL" id="FQXH01000015">
    <property type="protein sequence ID" value="SHH30104.1"/>
    <property type="molecule type" value="Genomic_DNA"/>
</dbReference>
<evidence type="ECO:0000256" key="2">
    <source>
        <dbReference type="ARBA" id="ARBA00022692"/>
    </source>
</evidence>